<name>A0A5C6EQZ6_9BACT</name>
<keyword evidence="1" id="KW-0812">Transmembrane</keyword>
<organism evidence="2 3">
    <name type="scientific">Rubripirellula reticaptiva</name>
    <dbReference type="NCBI Taxonomy" id="2528013"/>
    <lineage>
        <taxon>Bacteria</taxon>
        <taxon>Pseudomonadati</taxon>
        <taxon>Planctomycetota</taxon>
        <taxon>Planctomycetia</taxon>
        <taxon>Pirellulales</taxon>
        <taxon>Pirellulaceae</taxon>
        <taxon>Rubripirellula</taxon>
    </lineage>
</organism>
<dbReference type="Proteomes" id="UP000317977">
    <property type="component" value="Unassembled WGS sequence"/>
</dbReference>
<evidence type="ECO:0000313" key="3">
    <source>
        <dbReference type="Proteomes" id="UP000317977"/>
    </source>
</evidence>
<comment type="caution">
    <text evidence="2">The sequence shown here is derived from an EMBL/GenBank/DDBJ whole genome shotgun (WGS) entry which is preliminary data.</text>
</comment>
<evidence type="ECO:0000313" key="2">
    <source>
        <dbReference type="EMBL" id="TWU51358.1"/>
    </source>
</evidence>
<protein>
    <submittedName>
        <fullName evidence="2">Uncharacterized protein</fullName>
    </submittedName>
</protein>
<keyword evidence="3" id="KW-1185">Reference proteome</keyword>
<keyword evidence="1" id="KW-1133">Transmembrane helix</keyword>
<dbReference type="RefSeq" id="WP_146534735.1">
    <property type="nucleotide sequence ID" value="NZ_SJPX01000003.1"/>
</dbReference>
<keyword evidence="1" id="KW-0472">Membrane</keyword>
<accession>A0A5C6EQZ6</accession>
<dbReference type="AlphaFoldDB" id="A0A5C6EQZ6"/>
<feature type="transmembrane region" description="Helical" evidence="1">
    <location>
        <begin position="26"/>
        <end position="47"/>
    </location>
</feature>
<dbReference type="EMBL" id="SJPX01000003">
    <property type="protein sequence ID" value="TWU51358.1"/>
    <property type="molecule type" value="Genomic_DNA"/>
</dbReference>
<sequence length="130" mass="14601">MTLTKQPNRRCGVIAVDRRATRRRGAAFFMLVLAVLVVITAATAALVRGEWSNRGRTRLQSRVKAMEAAVDAVAELDVDTVSLPVTADSGERITVEVDRQAERIKAHWMRGDRELDFLVRELKQTHSEDE</sequence>
<reference evidence="2 3" key="1">
    <citation type="submission" date="2019-02" db="EMBL/GenBank/DDBJ databases">
        <title>Deep-cultivation of Planctomycetes and their phenomic and genomic characterization uncovers novel biology.</title>
        <authorList>
            <person name="Wiegand S."/>
            <person name="Jogler M."/>
            <person name="Boedeker C."/>
            <person name="Pinto D."/>
            <person name="Vollmers J."/>
            <person name="Rivas-Marin E."/>
            <person name="Kohn T."/>
            <person name="Peeters S.H."/>
            <person name="Heuer A."/>
            <person name="Rast P."/>
            <person name="Oberbeckmann S."/>
            <person name="Bunk B."/>
            <person name="Jeske O."/>
            <person name="Meyerdierks A."/>
            <person name="Storesund J.E."/>
            <person name="Kallscheuer N."/>
            <person name="Luecker S."/>
            <person name="Lage O.M."/>
            <person name="Pohl T."/>
            <person name="Merkel B.J."/>
            <person name="Hornburger P."/>
            <person name="Mueller R.-W."/>
            <person name="Bruemmer F."/>
            <person name="Labrenz M."/>
            <person name="Spormann A.M."/>
            <person name="Op Den Camp H."/>
            <person name="Overmann J."/>
            <person name="Amann R."/>
            <person name="Jetten M.S.M."/>
            <person name="Mascher T."/>
            <person name="Medema M.H."/>
            <person name="Devos D.P."/>
            <person name="Kaster A.-K."/>
            <person name="Ovreas L."/>
            <person name="Rohde M."/>
            <person name="Galperin M.Y."/>
            <person name="Jogler C."/>
        </authorList>
    </citation>
    <scope>NUCLEOTIDE SEQUENCE [LARGE SCALE GENOMIC DNA]</scope>
    <source>
        <strain evidence="2 3">Poly59</strain>
    </source>
</reference>
<proteinExistence type="predicted"/>
<gene>
    <name evidence="2" type="ORF">Poly59_29500</name>
</gene>
<evidence type="ECO:0000256" key="1">
    <source>
        <dbReference type="SAM" id="Phobius"/>
    </source>
</evidence>